<comment type="caution">
    <text evidence="1">The sequence shown here is derived from an EMBL/GenBank/DDBJ whole genome shotgun (WGS) entry which is preliminary data.</text>
</comment>
<name>A0AAV2H5D6_LYMST</name>
<proteinExistence type="predicted"/>
<dbReference type="GO" id="GO:0031298">
    <property type="term" value="C:replication fork protection complex"/>
    <property type="evidence" value="ECO:0007669"/>
    <property type="project" value="TreeGrafter"/>
</dbReference>
<feature type="non-terminal residue" evidence="1">
    <location>
        <position position="1"/>
    </location>
</feature>
<dbReference type="GO" id="GO:0000076">
    <property type="term" value="P:DNA replication checkpoint signaling"/>
    <property type="evidence" value="ECO:0007669"/>
    <property type="project" value="TreeGrafter"/>
</dbReference>
<dbReference type="AlphaFoldDB" id="A0AAV2H5D6"/>
<dbReference type="GO" id="GO:0006281">
    <property type="term" value="P:DNA repair"/>
    <property type="evidence" value="ECO:0007669"/>
    <property type="project" value="TreeGrafter"/>
</dbReference>
<evidence type="ECO:0000313" key="1">
    <source>
        <dbReference type="EMBL" id="CAL1528355.1"/>
    </source>
</evidence>
<reference evidence="1 2" key="1">
    <citation type="submission" date="2024-04" db="EMBL/GenBank/DDBJ databases">
        <authorList>
            <consortium name="Genoscope - CEA"/>
            <person name="William W."/>
        </authorList>
    </citation>
    <scope>NUCLEOTIDE SEQUENCE [LARGE SCALE GENOMIC DNA]</scope>
</reference>
<keyword evidence="2" id="KW-1185">Reference proteome</keyword>
<accession>A0AAV2H5D6</accession>
<feature type="non-terminal residue" evidence="1">
    <location>
        <position position="172"/>
    </location>
</feature>
<evidence type="ECO:0000313" key="2">
    <source>
        <dbReference type="Proteomes" id="UP001497497"/>
    </source>
</evidence>
<dbReference type="PANTHER" id="PTHR22940:SF4">
    <property type="entry name" value="PROTEIN TIMELESS HOMOLOG"/>
    <property type="match status" value="1"/>
</dbReference>
<organism evidence="1 2">
    <name type="scientific">Lymnaea stagnalis</name>
    <name type="common">Great pond snail</name>
    <name type="synonym">Helix stagnalis</name>
    <dbReference type="NCBI Taxonomy" id="6523"/>
    <lineage>
        <taxon>Eukaryota</taxon>
        <taxon>Metazoa</taxon>
        <taxon>Spiralia</taxon>
        <taxon>Lophotrochozoa</taxon>
        <taxon>Mollusca</taxon>
        <taxon>Gastropoda</taxon>
        <taxon>Heterobranchia</taxon>
        <taxon>Euthyneura</taxon>
        <taxon>Panpulmonata</taxon>
        <taxon>Hygrophila</taxon>
        <taxon>Lymnaeoidea</taxon>
        <taxon>Lymnaeidae</taxon>
        <taxon>Lymnaea</taxon>
    </lineage>
</organism>
<dbReference type="InterPro" id="IPR044998">
    <property type="entry name" value="Timeless"/>
</dbReference>
<dbReference type="GO" id="GO:0043111">
    <property type="term" value="P:replication fork arrest"/>
    <property type="evidence" value="ECO:0007669"/>
    <property type="project" value="TreeGrafter"/>
</dbReference>
<gene>
    <name evidence="1" type="ORF">GSLYS_00002525001</name>
</gene>
<sequence length="172" mass="20215">FTAVAQHNKKVFVDLMFWKSRNEALAITGDYDFQAKSKGKVLWSEHEEQELVILYEKYRDVQHPEMDTADLILKELTSSHTRLQILKELKRQGLITSAKDLTKKVYRKNWTEEEVDSLRALFQEHKDSNYPISDIMKSSTLDKSRKSVIDKILELNLVDDKNELMKKKSGRR</sequence>
<dbReference type="EMBL" id="CAXITT010000031">
    <property type="protein sequence ID" value="CAL1528355.1"/>
    <property type="molecule type" value="Genomic_DNA"/>
</dbReference>
<dbReference type="Pfam" id="PF26019">
    <property type="entry name" value="HTH_TIMELESS"/>
    <property type="match status" value="1"/>
</dbReference>
<dbReference type="PANTHER" id="PTHR22940">
    <property type="entry name" value="TIMEOUT/TIMELESS-2"/>
    <property type="match status" value="1"/>
</dbReference>
<protein>
    <submittedName>
        <fullName evidence="1">Uncharacterized protein</fullName>
    </submittedName>
</protein>
<dbReference type="GO" id="GO:0003677">
    <property type="term" value="F:DNA binding"/>
    <property type="evidence" value="ECO:0007669"/>
    <property type="project" value="TreeGrafter"/>
</dbReference>
<dbReference type="Proteomes" id="UP001497497">
    <property type="component" value="Unassembled WGS sequence"/>
</dbReference>